<dbReference type="Pfam" id="PF10502">
    <property type="entry name" value="Peptidase_S26"/>
    <property type="match status" value="1"/>
</dbReference>
<comment type="subcellular location">
    <subcellularLocation>
        <location evidence="1">Cell membrane</location>
        <topology evidence="1">Single-pass type II membrane protein</topology>
    </subcellularLocation>
    <subcellularLocation>
        <location evidence="4">Membrane</location>
        <topology evidence="4">Single-pass type II membrane protein</topology>
    </subcellularLocation>
</comment>
<evidence type="ECO:0000313" key="7">
    <source>
        <dbReference type="Proteomes" id="UP000230407"/>
    </source>
</evidence>
<dbReference type="GO" id="GO:0005886">
    <property type="term" value="C:plasma membrane"/>
    <property type="evidence" value="ECO:0007669"/>
    <property type="project" value="UniProtKB-SubCell"/>
</dbReference>
<dbReference type="RefSeq" id="WP_100201075.1">
    <property type="nucleotide sequence ID" value="NZ_PGGW01000017.1"/>
</dbReference>
<dbReference type="InterPro" id="IPR036286">
    <property type="entry name" value="LexA/Signal_pep-like_sf"/>
</dbReference>
<feature type="domain" description="Peptidase S26" evidence="5">
    <location>
        <begin position="24"/>
        <end position="181"/>
    </location>
</feature>
<keyword evidence="4" id="KW-0378">Hydrolase</keyword>
<dbReference type="PRINTS" id="PR00727">
    <property type="entry name" value="LEADERPTASE"/>
</dbReference>
<evidence type="ECO:0000256" key="1">
    <source>
        <dbReference type="ARBA" id="ARBA00004401"/>
    </source>
</evidence>
<dbReference type="InterPro" id="IPR000223">
    <property type="entry name" value="Pept_S26A_signal_pept_1"/>
</dbReference>
<evidence type="ECO:0000259" key="5">
    <source>
        <dbReference type="Pfam" id="PF10502"/>
    </source>
</evidence>
<dbReference type="PROSITE" id="PS51257">
    <property type="entry name" value="PROKAR_LIPOPROTEIN"/>
    <property type="match status" value="1"/>
</dbReference>
<dbReference type="NCBIfam" id="TIGR02227">
    <property type="entry name" value="sigpep_I_bact"/>
    <property type="match status" value="1"/>
</dbReference>
<dbReference type="PANTHER" id="PTHR43390">
    <property type="entry name" value="SIGNAL PEPTIDASE I"/>
    <property type="match status" value="1"/>
</dbReference>
<dbReference type="GO" id="GO:0004252">
    <property type="term" value="F:serine-type endopeptidase activity"/>
    <property type="evidence" value="ECO:0007669"/>
    <property type="project" value="InterPro"/>
</dbReference>
<gene>
    <name evidence="6" type="primary">lepB</name>
    <name evidence="6" type="ORF">CUT44_05810</name>
</gene>
<dbReference type="GO" id="GO:0009003">
    <property type="term" value="F:signal peptidase activity"/>
    <property type="evidence" value="ECO:0007669"/>
    <property type="project" value="UniProtKB-EC"/>
</dbReference>
<feature type="active site" evidence="3">
    <location>
        <position position="91"/>
    </location>
</feature>
<comment type="caution">
    <text evidence="6">The sequence shown here is derived from an EMBL/GenBank/DDBJ whole genome shotgun (WGS) entry which is preliminary data.</text>
</comment>
<reference evidence="6 7" key="1">
    <citation type="submission" date="2017-11" db="EMBL/GenBank/DDBJ databases">
        <title>Streptomyces carmine sp. nov., a novel actinomycete isolated from Sophora alopecuroides in Xinjiang, China.</title>
        <authorList>
            <person name="Wang Y."/>
            <person name="Luo X."/>
            <person name="Wan C."/>
            <person name="Zhang L."/>
        </authorList>
    </citation>
    <scope>NUCLEOTIDE SEQUENCE [LARGE SCALE GENOMIC DNA]</scope>
    <source>
        <strain evidence="6 7">TRM SA0054</strain>
    </source>
</reference>
<evidence type="ECO:0000256" key="4">
    <source>
        <dbReference type="RuleBase" id="RU362042"/>
    </source>
</evidence>
<dbReference type="Proteomes" id="UP000230407">
    <property type="component" value="Unassembled WGS sequence"/>
</dbReference>
<feature type="transmembrane region" description="Helical" evidence="4">
    <location>
        <begin position="21"/>
        <end position="41"/>
    </location>
</feature>
<dbReference type="InterPro" id="IPR019533">
    <property type="entry name" value="Peptidase_S26"/>
</dbReference>
<comment type="caution">
    <text evidence="4">Lacks conserved residue(s) required for the propagation of feature annotation.</text>
</comment>
<dbReference type="GO" id="GO:0006465">
    <property type="term" value="P:signal peptide processing"/>
    <property type="evidence" value="ECO:0007669"/>
    <property type="project" value="InterPro"/>
</dbReference>
<dbReference type="AlphaFoldDB" id="A0A2M8M507"/>
<protein>
    <recommendedName>
        <fullName evidence="4">Signal peptidase I</fullName>
        <ecNumber evidence="4">3.4.21.89</ecNumber>
    </recommendedName>
</protein>
<dbReference type="EC" id="3.4.21.89" evidence="4"/>
<dbReference type="SUPFAM" id="SSF51306">
    <property type="entry name" value="LexA/Signal peptidase"/>
    <property type="match status" value="1"/>
</dbReference>
<evidence type="ECO:0000256" key="2">
    <source>
        <dbReference type="ARBA" id="ARBA00009370"/>
    </source>
</evidence>
<feature type="active site" evidence="3">
    <location>
        <position position="50"/>
    </location>
</feature>
<dbReference type="PANTHER" id="PTHR43390:SF1">
    <property type="entry name" value="CHLOROPLAST PROCESSING PEPTIDASE"/>
    <property type="match status" value="1"/>
</dbReference>
<organism evidence="6 7">
    <name type="scientific">Streptomyces carminius</name>
    <dbReference type="NCBI Taxonomy" id="2665496"/>
    <lineage>
        <taxon>Bacteria</taxon>
        <taxon>Bacillati</taxon>
        <taxon>Actinomycetota</taxon>
        <taxon>Actinomycetes</taxon>
        <taxon>Kitasatosporales</taxon>
        <taxon>Streptomycetaceae</taxon>
        <taxon>Streptomyces</taxon>
    </lineage>
</organism>
<keyword evidence="4" id="KW-1133">Transmembrane helix</keyword>
<keyword evidence="7" id="KW-1185">Reference proteome</keyword>
<keyword evidence="4" id="KW-0645">Protease</keyword>
<sequence>MSRAGRTGRRRGRLGHVLSSVATAIGCVLFLGGFVWAAVLYQPYTVPTGSMAPTVDAGDRVLAQRIDGDQVRRGDIVVFRDSVWGGVPVTKRVVGVGGDTVECCDGRGRLAVNGTPVDEPYVRGQDRASFTAFEATVPEGRLFLLGDHRSESLDSRTHLQDADNGSVEREAVTGRVDATVWPLSGAGMVDRPGSFADLPGGISRPGPLGPLLVAIAAGAVLIFGGAAYGPLAALRERRRSLAHNGGTHA</sequence>
<keyword evidence="4" id="KW-0472">Membrane</keyword>
<comment type="similarity">
    <text evidence="2 4">Belongs to the peptidase S26 family.</text>
</comment>
<dbReference type="EMBL" id="PGGW01000017">
    <property type="protein sequence ID" value="PJE99276.1"/>
    <property type="molecule type" value="Genomic_DNA"/>
</dbReference>
<evidence type="ECO:0000313" key="6">
    <source>
        <dbReference type="EMBL" id="PJE99276.1"/>
    </source>
</evidence>
<dbReference type="CDD" id="cd06530">
    <property type="entry name" value="S26_SPase_I"/>
    <property type="match status" value="1"/>
</dbReference>
<feature type="transmembrane region" description="Helical" evidence="4">
    <location>
        <begin position="211"/>
        <end position="234"/>
    </location>
</feature>
<evidence type="ECO:0000256" key="3">
    <source>
        <dbReference type="PIRSR" id="PIRSR600223-1"/>
    </source>
</evidence>
<name>A0A2M8M507_9ACTN</name>
<keyword evidence="4" id="KW-0812">Transmembrane</keyword>
<comment type="catalytic activity">
    <reaction evidence="4">
        <text>Cleavage of hydrophobic, N-terminal signal or leader sequences from secreted and periplasmic proteins.</text>
        <dbReference type="EC" id="3.4.21.89"/>
    </reaction>
</comment>
<dbReference type="Gene3D" id="2.10.109.10">
    <property type="entry name" value="Umud Fragment, subunit A"/>
    <property type="match status" value="1"/>
</dbReference>
<proteinExistence type="inferred from homology"/>
<accession>A0A2M8M507</accession>